<keyword evidence="14" id="KW-0051">Antiviral defense</keyword>
<dbReference type="InterPro" id="IPR041204">
    <property type="entry name" value="RIG-I-like_C"/>
</dbReference>
<dbReference type="Gene3D" id="1.20.1320.30">
    <property type="match status" value="1"/>
</dbReference>
<evidence type="ECO:0000256" key="12">
    <source>
        <dbReference type="ARBA" id="ARBA00022859"/>
    </source>
</evidence>
<organism evidence="20 21">
    <name type="scientific">Mya arenaria</name>
    <name type="common">Soft-shell clam</name>
    <dbReference type="NCBI Taxonomy" id="6604"/>
    <lineage>
        <taxon>Eukaryota</taxon>
        <taxon>Metazoa</taxon>
        <taxon>Spiralia</taxon>
        <taxon>Lophotrochozoa</taxon>
        <taxon>Mollusca</taxon>
        <taxon>Bivalvia</taxon>
        <taxon>Autobranchia</taxon>
        <taxon>Heteroconchia</taxon>
        <taxon>Euheterodonta</taxon>
        <taxon>Imparidentia</taxon>
        <taxon>Neoheterodontei</taxon>
        <taxon>Myida</taxon>
        <taxon>Myoidea</taxon>
        <taxon>Myidae</taxon>
        <taxon>Mya</taxon>
    </lineage>
</organism>
<keyword evidence="11" id="KW-0067">ATP-binding</keyword>
<dbReference type="Pfam" id="PF00271">
    <property type="entry name" value="Helicase_C"/>
    <property type="match status" value="1"/>
</dbReference>
<evidence type="ECO:0000259" key="18">
    <source>
        <dbReference type="PROSITE" id="PS51194"/>
    </source>
</evidence>
<reference evidence="20" key="1">
    <citation type="submission" date="2022-11" db="EMBL/GenBank/DDBJ databases">
        <title>Centuries of genome instability and evolution in soft-shell clam transmissible cancer (bioRxiv).</title>
        <authorList>
            <person name="Hart S.F.M."/>
            <person name="Yonemitsu M.A."/>
            <person name="Giersch R.M."/>
            <person name="Beal B.F."/>
            <person name="Arriagada G."/>
            <person name="Davis B.W."/>
            <person name="Ostrander E.A."/>
            <person name="Goff S.P."/>
            <person name="Metzger M.J."/>
        </authorList>
    </citation>
    <scope>NUCLEOTIDE SEQUENCE</scope>
    <source>
        <strain evidence="20">MELC-2E11</strain>
        <tissue evidence="20">Siphon/mantle</tissue>
    </source>
</reference>
<dbReference type="Proteomes" id="UP001164746">
    <property type="component" value="Chromosome 12"/>
</dbReference>
<dbReference type="InterPro" id="IPR051363">
    <property type="entry name" value="RLR_Helicase"/>
</dbReference>
<dbReference type="Pfam" id="PF04851">
    <property type="entry name" value="ResIII"/>
    <property type="match status" value="1"/>
</dbReference>
<evidence type="ECO:0000259" key="17">
    <source>
        <dbReference type="PROSITE" id="PS51192"/>
    </source>
</evidence>
<proteinExistence type="inferred from homology"/>
<feature type="compositionally biased region" description="Polar residues" evidence="16">
    <location>
        <begin position="365"/>
        <end position="377"/>
    </location>
</feature>
<evidence type="ECO:0000256" key="9">
    <source>
        <dbReference type="ARBA" id="ARBA00022806"/>
    </source>
</evidence>
<dbReference type="Gene3D" id="2.170.150.30">
    <property type="entry name" value="RIG-I-like receptor, C-terminal regulatory domain"/>
    <property type="match status" value="1"/>
</dbReference>
<dbReference type="PANTHER" id="PTHR14074">
    <property type="entry name" value="HELICASE WITH DEATH DOMAIN-RELATED"/>
    <property type="match status" value="1"/>
</dbReference>
<feature type="region of interest" description="Disordered" evidence="16">
    <location>
        <begin position="256"/>
        <end position="309"/>
    </location>
</feature>
<dbReference type="SMART" id="SM00490">
    <property type="entry name" value="HELICc"/>
    <property type="match status" value="1"/>
</dbReference>
<keyword evidence="13" id="KW-0694">RNA-binding</keyword>
<dbReference type="EMBL" id="CP111023">
    <property type="protein sequence ID" value="WAR21607.1"/>
    <property type="molecule type" value="Genomic_DNA"/>
</dbReference>
<evidence type="ECO:0000256" key="13">
    <source>
        <dbReference type="ARBA" id="ARBA00022884"/>
    </source>
</evidence>
<evidence type="ECO:0000256" key="16">
    <source>
        <dbReference type="SAM" id="MobiDB-lite"/>
    </source>
</evidence>
<dbReference type="PANTHER" id="PTHR14074:SF16">
    <property type="entry name" value="ANTIVIRAL INNATE IMMUNE RESPONSE RECEPTOR RIG-I"/>
    <property type="match status" value="1"/>
</dbReference>
<evidence type="ECO:0000256" key="2">
    <source>
        <dbReference type="ARBA" id="ARBA00006866"/>
    </source>
</evidence>
<name>A0ABY7FHK9_MYAAR</name>
<evidence type="ECO:0000256" key="7">
    <source>
        <dbReference type="ARBA" id="ARBA00022741"/>
    </source>
</evidence>
<sequence length="1217" mass="137905">MSGGATRPVPLGEECQQNDHMSQQENTIGFYLECCFEYIVDHLDWKDLLPYEYFNRDDRMKIRGMSKKASNPRDVTQFSLETIIEMNHPDKFSKLLEVVEEAENPKILKILTAQAIPQNANKGDKIIGKYIKKIMDNLNVVDILPCLRAHGVISQRECEEALGQIQLGGRALAAFDLSLMIPNRHDSWLATFILALIESDHADNHRSIANAISHDLVLVADEYLKLKEPKPEWKDFLKYKGEVCLASLSSVFSFREEDGKRRQCPPSNHADGTGEAPEPRMHELHVSFDGKQRQCPPSDHANGSTEAPEPRMHDLQVSFDSGEPSQNNLSPAKFEAEEKSILTKQEDNSSVQSMDLSFSSLLIDTENTSESGSQETSGRARDHLDSSSGEEALDNALNDLKVPEKSHLNTQKSFSFDAIKDGKRTNVSAEKSMKDKDCCGEIDLSPYQKLTQPKYNEVGEKCAELHKVREKSRSPPEKNINETRELYRRSPEGLNITGDTPDDLSIETDLVEDKDIELRGYQNELAAPAIEGKNVVIVAPTGSGKTRVAFKIIQEHIRRQLGHGIPKVIFLVNQVALANQQGSECKKLLPKYKTHTITGDSQRSKNEFLKDFIDKRDILIVTAQVLLDSLVRKEIENICRFSLIIFDECHHTQSNHTFNQIMGLYLDMKFKKEVVNLPQIVGLTASVGVGKSRDTEKAVDHIKHLMANLDAEVICTVERNIGELREHVSLPDEEIKTVQKREKDFFGIAVDKLMSTLEQRMATSSLVKEMSEAEKFEGALKAPATKGNAAYTQWVSKLWQETAKLKDSRARKFLHPIRAHLECYNNALIIYNDARVDDALRYLDGEMTKWKENAIMDENEKLIYRAYKKLISCDFRVKCSENPKLDKLREMILKSYEGERGADSRGIIFVKTRELARAIVSWMKDTPGLRELGPIQFVGQNMSADKGGMTKVEQDEALKYFREGRHKIIVATSVAEEGLDITKCNLVIRYDHVTNEISKVQSRGRGRAADSKYVLIAEESTGMAEKEELNMIREVMMRKAIISLQDYIQRFPERFRSELKRFQEEANLDRKLKTLGTRRKLGMSGIGQFELKCLRCDRFICMSDNVKKVKEAHHVVVDETLPERVDFVKGGATRFADESIQFSGKVICKNCGGNLGVICIYRNLEFPVPKIENFLVVDRNGRQNTCKKWKAAPFVVEKLSNEDFKEILEARGATGDL</sequence>
<dbReference type="InterPro" id="IPR014001">
    <property type="entry name" value="Helicase_ATP-bd"/>
</dbReference>
<dbReference type="PROSITE" id="PS51192">
    <property type="entry name" value="HELICASE_ATP_BIND_1"/>
    <property type="match status" value="1"/>
</dbReference>
<feature type="compositionally biased region" description="Basic and acidic residues" evidence="16">
    <location>
        <begin position="277"/>
        <end position="292"/>
    </location>
</feature>
<dbReference type="InterPro" id="IPR006935">
    <property type="entry name" value="Helicase/UvrB_N"/>
</dbReference>
<keyword evidence="7" id="KW-0547">Nucleotide-binding</keyword>
<evidence type="ECO:0000256" key="3">
    <source>
        <dbReference type="ARBA" id="ARBA00012552"/>
    </source>
</evidence>
<keyword evidence="6" id="KW-0479">Metal-binding</keyword>
<evidence type="ECO:0000256" key="11">
    <source>
        <dbReference type="ARBA" id="ARBA00022840"/>
    </source>
</evidence>
<feature type="domain" description="RLR CTR" evidence="19">
    <location>
        <begin position="1078"/>
        <end position="1206"/>
    </location>
</feature>
<protein>
    <recommendedName>
        <fullName evidence="3">RNA helicase</fullName>
        <ecNumber evidence="3">3.6.4.13</ecNumber>
    </recommendedName>
</protein>
<keyword evidence="21" id="KW-1185">Reference proteome</keyword>
<keyword evidence="9" id="KW-0347">Helicase</keyword>
<evidence type="ECO:0000256" key="14">
    <source>
        <dbReference type="ARBA" id="ARBA00023118"/>
    </source>
</evidence>
<evidence type="ECO:0000256" key="1">
    <source>
        <dbReference type="ARBA" id="ARBA00004496"/>
    </source>
</evidence>
<dbReference type="InterPro" id="IPR027417">
    <property type="entry name" value="P-loop_NTPase"/>
</dbReference>
<accession>A0ABY7FHK9</accession>
<dbReference type="CDD" id="cd01671">
    <property type="entry name" value="CARD"/>
    <property type="match status" value="1"/>
</dbReference>
<keyword evidence="10" id="KW-0862">Zinc</keyword>
<dbReference type="Pfam" id="PF11648">
    <property type="entry name" value="RIG-I_C-RD"/>
    <property type="match status" value="1"/>
</dbReference>
<feature type="region of interest" description="Disordered" evidence="16">
    <location>
        <begin position="365"/>
        <end position="390"/>
    </location>
</feature>
<evidence type="ECO:0000256" key="10">
    <source>
        <dbReference type="ARBA" id="ARBA00022833"/>
    </source>
</evidence>
<evidence type="ECO:0000256" key="15">
    <source>
        <dbReference type="ARBA" id="ARBA00049390"/>
    </source>
</evidence>
<evidence type="ECO:0000313" key="21">
    <source>
        <dbReference type="Proteomes" id="UP001164746"/>
    </source>
</evidence>
<dbReference type="InterPro" id="IPR001650">
    <property type="entry name" value="Helicase_C-like"/>
</dbReference>
<evidence type="ECO:0000256" key="5">
    <source>
        <dbReference type="ARBA" id="ARBA00022588"/>
    </source>
</evidence>
<dbReference type="PROSITE" id="PS51789">
    <property type="entry name" value="RLR_CTR"/>
    <property type="match status" value="1"/>
</dbReference>
<dbReference type="Pfam" id="PF18119">
    <property type="entry name" value="RIG-I_C"/>
    <property type="match status" value="1"/>
</dbReference>
<gene>
    <name evidence="20" type="ORF">MAR_015581</name>
</gene>
<dbReference type="InterPro" id="IPR038557">
    <property type="entry name" value="RLR_C_sf"/>
</dbReference>
<comment type="catalytic activity">
    <reaction evidence="15">
        <text>ATP + H2O = ADP + phosphate + H(+)</text>
        <dbReference type="Rhea" id="RHEA:13065"/>
        <dbReference type="ChEBI" id="CHEBI:15377"/>
        <dbReference type="ChEBI" id="CHEBI:15378"/>
        <dbReference type="ChEBI" id="CHEBI:30616"/>
        <dbReference type="ChEBI" id="CHEBI:43474"/>
        <dbReference type="ChEBI" id="CHEBI:456216"/>
        <dbReference type="EC" id="3.6.4.13"/>
    </reaction>
    <physiologicalReaction direction="left-to-right" evidence="15">
        <dbReference type="Rhea" id="RHEA:13066"/>
    </physiologicalReaction>
</comment>
<dbReference type="SMART" id="SM00487">
    <property type="entry name" value="DEXDc"/>
    <property type="match status" value="1"/>
</dbReference>
<dbReference type="EC" id="3.6.4.13" evidence="3"/>
<keyword evidence="4" id="KW-0963">Cytoplasm</keyword>
<keyword evidence="5" id="KW-0399">Innate immunity</keyword>
<evidence type="ECO:0000313" key="20">
    <source>
        <dbReference type="EMBL" id="WAR21607.1"/>
    </source>
</evidence>
<dbReference type="PROSITE" id="PS51194">
    <property type="entry name" value="HELICASE_CTER"/>
    <property type="match status" value="1"/>
</dbReference>
<dbReference type="InterPro" id="IPR021673">
    <property type="entry name" value="RLR_CTR"/>
</dbReference>
<feature type="domain" description="Helicase ATP-binding" evidence="17">
    <location>
        <begin position="526"/>
        <end position="705"/>
    </location>
</feature>
<keyword evidence="8" id="KW-0378">Hydrolase</keyword>
<evidence type="ECO:0000256" key="4">
    <source>
        <dbReference type="ARBA" id="ARBA00022490"/>
    </source>
</evidence>
<comment type="subcellular location">
    <subcellularLocation>
        <location evidence="1">Cytoplasm</location>
    </subcellularLocation>
</comment>
<dbReference type="SUPFAM" id="SSF52540">
    <property type="entry name" value="P-loop containing nucleoside triphosphate hydrolases"/>
    <property type="match status" value="1"/>
</dbReference>
<keyword evidence="12" id="KW-0391">Immunity</keyword>
<dbReference type="Gene3D" id="3.40.50.300">
    <property type="entry name" value="P-loop containing nucleotide triphosphate hydrolases"/>
    <property type="match status" value="2"/>
</dbReference>
<evidence type="ECO:0000259" key="19">
    <source>
        <dbReference type="PROSITE" id="PS51789"/>
    </source>
</evidence>
<comment type="similarity">
    <text evidence="2">Belongs to the helicase family. RLR subfamily.</text>
</comment>
<evidence type="ECO:0000256" key="8">
    <source>
        <dbReference type="ARBA" id="ARBA00022801"/>
    </source>
</evidence>
<feature type="domain" description="Helicase C-terminal" evidence="18">
    <location>
        <begin position="884"/>
        <end position="1059"/>
    </location>
</feature>
<evidence type="ECO:0000256" key="6">
    <source>
        <dbReference type="ARBA" id="ARBA00022723"/>
    </source>
</evidence>